<proteinExistence type="predicted"/>
<dbReference type="Proteomes" id="UP000323537">
    <property type="component" value="Unassembled WGS sequence"/>
</dbReference>
<evidence type="ECO:0000313" key="7">
    <source>
        <dbReference type="Proteomes" id="UP000323537"/>
    </source>
</evidence>
<dbReference type="PANTHER" id="PTHR34236">
    <property type="entry name" value="DIMETHYL SULFOXIDE REDUCTASE TRANSCRIPTIONAL ACTIVATOR"/>
    <property type="match status" value="1"/>
</dbReference>
<dbReference type="Pfam" id="PF04967">
    <property type="entry name" value="HTH_10"/>
    <property type="match status" value="1"/>
</dbReference>
<feature type="domain" description="DmsR-like N-terminal" evidence="5">
    <location>
        <begin position="84"/>
        <end position="183"/>
    </location>
</feature>
<keyword evidence="2" id="KW-0804">Transcription</keyword>
<evidence type="ECO:0000256" key="3">
    <source>
        <dbReference type="SAM" id="MobiDB-lite"/>
    </source>
</evidence>
<keyword evidence="7" id="KW-1185">Reference proteome</keyword>
<dbReference type="Gene3D" id="1.10.10.10">
    <property type="entry name" value="Winged helix-like DNA-binding domain superfamily/Winged helix DNA-binding domain"/>
    <property type="match status" value="1"/>
</dbReference>
<dbReference type="Pfam" id="PF24277">
    <property type="entry name" value="DmsR_N"/>
    <property type="match status" value="1"/>
</dbReference>
<reference evidence="6 7" key="1">
    <citation type="submission" date="2016-10" db="EMBL/GenBank/DDBJ databases">
        <authorList>
            <person name="Varghese N."/>
            <person name="Submissions S."/>
        </authorList>
    </citation>
    <scope>NUCLEOTIDE SEQUENCE [LARGE SCALE GENOMIC DNA]</scope>
    <source>
        <strain evidence="6 7">CGMCC 1.6377</strain>
    </source>
</reference>
<dbReference type="AlphaFoldDB" id="A0A1I3CU63"/>
<evidence type="ECO:0000256" key="2">
    <source>
        <dbReference type="ARBA" id="ARBA00023163"/>
    </source>
</evidence>
<gene>
    <name evidence="6" type="ORF">SAMN04488066_1304</name>
</gene>
<evidence type="ECO:0000313" key="6">
    <source>
        <dbReference type="EMBL" id="SFH78040.1"/>
    </source>
</evidence>
<dbReference type="InterPro" id="IPR056433">
    <property type="entry name" value="DmsR-like_N"/>
</dbReference>
<dbReference type="InterPro" id="IPR007050">
    <property type="entry name" value="HTH_bacterioopsin"/>
</dbReference>
<evidence type="ECO:0008006" key="8">
    <source>
        <dbReference type="Google" id="ProtNLM"/>
    </source>
</evidence>
<protein>
    <recommendedName>
        <fullName evidence="8">HTH bat-type domain-containing protein</fullName>
    </recommendedName>
</protein>
<sequence>MGAGIRAEVSLPTSSPSPFDGVVDGSTPIYSVARSRLAREESDETVAGDGTESGPVAGDESGPTTGDEDDEREHVPTPGIPANAAGDTVVIEFLADADLEVPEGVETVFDYGRKAAYRFEVPCADDSPFSVLDRHGVPATETVVRDGRLLVTFHASDLPTLRTVLEELQESCADMQVLRLLQSSSTPEESDLVTFDRSELTERQREVLSAAHDAGYFEHPKGANAGEVAADLGIDRSTFSEHIAAAQRKILATVLD</sequence>
<dbReference type="EMBL" id="FOPZ01000030">
    <property type="protein sequence ID" value="SFH78040.1"/>
    <property type="molecule type" value="Genomic_DNA"/>
</dbReference>
<evidence type="ECO:0000256" key="1">
    <source>
        <dbReference type="ARBA" id="ARBA00023015"/>
    </source>
</evidence>
<evidence type="ECO:0000259" key="4">
    <source>
        <dbReference type="Pfam" id="PF04967"/>
    </source>
</evidence>
<feature type="domain" description="HTH bat-type" evidence="4">
    <location>
        <begin position="200"/>
        <end position="251"/>
    </location>
</feature>
<keyword evidence="1" id="KW-0805">Transcription regulation</keyword>
<name>A0A1I3CU63_9EURY</name>
<feature type="region of interest" description="Disordered" evidence="3">
    <location>
        <begin position="1"/>
        <end position="83"/>
    </location>
</feature>
<evidence type="ECO:0000259" key="5">
    <source>
        <dbReference type="Pfam" id="PF24277"/>
    </source>
</evidence>
<dbReference type="InterPro" id="IPR036388">
    <property type="entry name" value="WH-like_DNA-bd_sf"/>
</dbReference>
<accession>A0A1I3CU63</accession>
<dbReference type="RefSeq" id="WP_223174342.1">
    <property type="nucleotide sequence ID" value="NZ_BAAADP010000003.1"/>
</dbReference>
<organism evidence="6 7">
    <name type="scientific">Halorubrum aquaticum</name>
    <dbReference type="NCBI Taxonomy" id="387340"/>
    <lineage>
        <taxon>Archaea</taxon>
        <taxon>Methanobacteriati</taxon>
        <taxon>Methanobacteriota</taxon>
        <taxon>Stenosarchaea group</taxon>
        <taxon>Halobacteria</taxon>
        <taxon>Halobacteriales</taxon>
        <taxon>Haloferacaceae</taxon>
        <taxon>Halorubrum</taxon>
    </lineage>
</organism>
<dbReference type="PANTHER" id="PTHR34236:SF1">
    <property type="entry name" value="DIMETHYL SULFOXIDE REDUCTASE TRANSCRIPTIONAL ACTIVATOR"/>
    <property type="match status" value="1"/>
</dbReference>